<dbReference type="OrthoDB" id="988845at2759"/>
<dbReference type="EMBL" id="CM018031">
    <property type="protein sequence ID" value="KAA8548713.1"/>
    <property type="molecule type" value="Genomic_DNA"/>
</dbReference>
<keyword evidence="1" id="KW-0611">Plant defense</keyword>
<evidence type="ECO:0000313" key="4">
    <source>
        <dbReference type="Proteomes" id="UP000325577"/>
    </source>
</evidence>
<sequence length="168" mass="19515">MSNKAVRYYLLRFAQTANFIPVTRDLAMESIVGPIVEFIKLLWNPIGKCIKYHKSLHENMIILKRDLEELNSQKEDIKSRRDAELHLGKETGKEVENWLENVERINSETQAIEQRVAKVNKLLRAHLGKLVDEKIREVKEFHQKGSSFVILVIECTSKQWIDVTSDGN</sequence>
<evidence type="ECO:0000313" key="3">
    <source>
        <dbReference type="EMBL" id="KAA8548713.1"/>
    </source>
</evidence>
<dbReference type="PANTHER" id="PTHR33463:SF187">
    <property type="entry name" value="AND NB-ARC DOMAIN DISEASE RESISTANCE PROTEIN, PUTATIVE-RELATED"/>
    <property type="match status" value="1"/>
</dbReference>
<dbReference type="InterPro" id="IPR050905">
    <property type="entry name" value="Plant_NBS-LRR"/>
</dbReference>
<keyword evidence="2" id="KW-0175">Coiled coil</keyword>
<keyword evidence="4" id="KW-1185">Reference proteome</keyword>
<reference evidence="3 4" key="1">
    <citation type="submission" date="2019-09" db="EMBL/GenBank/DDBJ databases">
        <title>A chromosome-level genome assembly of the Chinese tupelo Nyssa sinensis.</title>
        <authorList>
            <person name="Yang X."/>
            <person name="Kang M."/>
            <person name="Yang Y."/>
            <person name="Xiong H."/>
            <person name="Wang M."/>
            <person name="Zhang Z."/>
            <person name="Wang Z."/>
            <person name="Wu H."/>
            <person name="Ma T."/>
            <person name="Liu J."/>
            <person name="Xi Z."/>
        </authorList>
    </citation>
    <scope>NUCLEOTIDE SEQUENCE [LARGE SCALE GENOMIC DNA]</scope>
    <source>
        <strain evidence="3">J267</strain>
        <tissue evidence="3">Leaf</tissue>
    </source>
</reference>
<accession>A0A5J5BZX1</accession>
<dbReference type="PANTHER" id="PTHR33463">
    <property type="entry name" value="NB-ARC DOMAIN-CONTAINING PROTEIN-RELATED"/>
    <property type="match status" value="1"/>
</dbReference>
<dbReference type="Proteomes" id="UP000325577">
    <property type="component" value="Linkage Group LG0"/>
</dbReference>
<evidence type="ECO:0000256" key="1">
    <source>
        <dbReference type="ARBA" id="ARBA00022821"/>
    </source>
</evidence>
<dbReference type="AlphaFoldDB" id="A0A5J5BZX1"/>
<evidence type="ECO:0000256" key="2">
    <source>
        <dbReference type="SAM" id="Coils"/>
    </source>
</evidence>
<protein>
    <submittedName>
        <fullName evidence="3">Uncharacterized protein</fullName>
    </submittedName>
</protein>
<proteinExistence type="predicted"/>
<name>A0A5J5BZX1_9ASTE</name>
<feature type="coiled-coil region" evidence="2">
    <location>
        <begin position="53"/>
        <end position="115"/>
    </location>
</feature>
<organism evidence="3 4">
    <name type="scientific">Nyssa sinensis</name>
    <dbReference type="NCBI Taxonomy" id="561372"/>
    <lineage>
        <taxon>Eukaryota</taxon>
        <taxon>Viridiplantae</taxon>
        <taxon>Streptophyta</taxon>
        <taxon>Embryophyta</taxon>
        <taxon>Tracheophyta</taxon>
        <taxon>Spermatophyta</taxon>
        <taxon>Magnoliopsida</taxon>
        <taxon>eudicotyledons</taxon>
        <taxon>Gunneridae</taxon>
        <taxon>Pentapetalae</taxon>
        <taxon>asterids</taxon>
        <taxon>Cornales</taxon>
        <taxon>Nyssaceae</taxon>
        <taxon>Nyssa</taxon>
    </lineage>
</organism>
<gene>
    <name evidence="3" type="ORF">F0562_000397</name>
</gene>